<keyword evidence="2" id="KW-1185">Reference proteome</keyword>
<evidence type="ECO:0000313" key="1">
    <source>
        <dbReference type="EMBL" id="PYD55434.1"/>
    </source>
</evidence>
<dbReference type="OrthoDB" id="9554194at2"/>
<protein>
    <submittedName>
        <fullName evidence="1">Uncharacterized protein</fullName>
    </submittedName>
</protein>
<name>A0A318PEP6_KOMXY</name>
<accession>A0A318PEP6</accession>
<evidence type="ECO:0000313" key="2">
    <source>
        <dbReference type="Proteomes" id="UP000248257"/>
    </source>
</evidence>
<sequence>MTIIKSDDGYADGDFFLLGRHLRLLDLELIRLNAAIAASNDPESDGLCDTAEYFIGQGFMAIQRYLTATRTGLGISMAEALDAPPMTDSGSSLATAINAGANYWKHVEEWIETINKSDYANLKGRALKTLEQIEPITPWEEYTCSNLLAILLEGHTLELSLLLPKIEEWRDNVFARRTLLRNS</sequence>
<dbReference type="RefSeq" id="WP_061276833.1">
    <property type="nucleotide sequence ID" value="NZ_CBCRXN010000132.1"/>
</dbReference>
<comment type="caution">
    <text evidence="1">The sequence shown here is derived from an EMBL/GenBank/DDBJ whole genome shotgun (WGS) entry which is preliminary data.</text>
</comment>
<dbReference type="EMBL" id="NKUC01000088">
    <property type="protein sequence ID" value="PYD55434.1"/>
    <property type="molecule type" value="Genomic_DNA"/>
</dbReference>
<dbReference type="AlphaFoldDB" id="A0A318PEP6"/>
<proteinExistence type="predicted"/>
<dbReference type="Proteomes" id="UP000248257">
    <property type="component" value="Unassembled WGS sequence"/>
</dbReference>
<gene>
    <name evidence="1" type="ORF">CFR75_16630</name>
</gene>
<organism evidence="1 2">
    <name type="scientific">Komagataeibacter xylinus</name>
    <name type="common">Gluconacetobacter xylinus</name>
    <dbReference type="NCBI Taxonomy" id="28448"/>
    <lineage>
        <taxon>Bacteria</taxon>
        <taxon>Pseudomonadati</taxon>
        <taxon>Pseudomonadota</taxon>
        <taxon>Alphaproteobacteria</taxon>
        <taxon>Acetobacterales</taxon>
        <taxon>Acetobacteraceae</taxon>
        <taxon>Komagataeibacter</taxon>
    </lineage>
</organism>
<reference evidence="1 2" key="1">
    <citation type="submission" date="2017-07" db="EMBL/GenBank/DDBJ databases">
        <title>A draft genome sequence of Komagataeibacter xylinus LMG 1515.</title>
        <authorList>
            <person name="Skraban J."/>
            <person name="Cleenwerck I."/>
            <person name="Vandamme P."/>
            <person name="Trcek J."/>
        </authorList>
    </citation>
    <scope>NUCLEOTIDE SEQUENCE [LARGE SCALE GENOMIC DNA]</scope>
    <source>
        <strain evidence="1 2">LMG 1515</strain>
    </source>
</reference>